<evidence type="ECO:0000256" key="13">
    <source>
        <dbReference type="HAMAP-Rule" id="MF_00184"/>
    </source>
</evidence>
<dbReference type="InterPro" id="IPR012676">
    <property type="entry name" value="TGS-like"/>
</dbReference>
<dbReference type="EMBL" id="QRDP01000004">
    <property type="protein sequence ID" value="RED17169.1"/>
    <property type="molecule type" value="Genomic_DNA"/>
</dbReference>
<dbReference type="GO" id="GO:0005737">
    <property type="term" value="C:cytoplasm"/>
    <property type="evidence" value="ECO:0007669"/>
    <property type="project" value="UniProtKB-SubCell"/>
</dbReference>
<feature type="domain" description="TGS" evidence="15">
    <location>
        <begin position="3"/>
        <end position="64"/>
    </location>
</feature>
<keyword evidence="2 13" id="KW-0963">Cytoplasm</keyword>
<dbReference type="Pfam" id="PF02824">
    <property type="entry name" value="TGS"/>
    <property type="match status" value="1"/>
</dbReference>
<dbReference type="EC" id="6.1.1.3" evidence="13"/>
<dbReference type="RefSeq" id="WP_116236474.1">
    <property type="nucleotide sequence ID" value="NZ_QRDP01000004.1"/>
</dbReference>
<dbReference type="InterPro" id="IPR012947">
    <property type="entry name" value="tRNA_SAD"/>
</dbReference>
<evidence type="ECO:0000256" key="9">
    <source>
        <dbReference type="ARBA" id="ARBA00022884"/>
    </source>
</evidence>
<comment type="caution">
    <text evidence="16">The sequence shown here is derived from an EMBL/GenBank/DDBJ whole genome shotgun (WGS) entry which is preliminary data.</text>
</comment>
<dbReference type="GO" id="GO:0046872">
    <property type="term" value="F:metal ion binding"/>
    <property type="evidence" value="ECO:0007669"/>
    <property type="project" value="UniProtKB-KW"/>
</dbReference>
<evidence type="ECO:0000256" key="7">
    <source>
        <dbReference type="ARBA" id="ARBA00022833"/>
    </source>
</evidence>
<dbReference type="InterPro" id="IPR047246">
    <property type="entry name" value="ThrRS_anticodon"/>
</dbReference>
<dbReference type="SUPFAM" id="SSF55681">
    <property type="entry name" value="Class II aaRS and biotin synthetases"/>
    <property type="match status" value="1"/>
</dbReference>
<dbReference type="Pfam" id="PF03129">
    <property type="entry name" value="HGTP_anticodon"/>
    <property type="match status" value="1"/>
</dbReference>
<sequence>MSDMLSITLPDGSVREVAPGTTPADIAADIGPGLAKAALAAKVDGEVRDIMRPLESDAELALITSRDEADALELARHDYAHILAEAVQSVFPGTQITFGPSTEDGFYYDFAPKDRPFTDEDLPLIEEEMRKIIAADKPLRREVWERDDLIARWEKDGESFKAEWAAELPEGEELSVYWSGDDWMDMCRGPHLASTGKLDPKAFKLLRVSGAYWRGDQRNPQLSRIYGTGWLNKKQLNAHLHMLEEAGKRDHRKLGQEMDLFHFQPEAQGSCFWHPKGYVIWQALEQYMRRQIEAAEYDEVKTPQLMDARQWEQSGHWGKYRENMFVVPDEIPSSEEDAPVISGTADMMALKPMNCPAHVLIFRQGIKSYRDLPLRLAEMGCCHRNEPHGALHGLLRVRQMTQDDGHIFCREDQLVDEVRRFCDLLDSVYKDLGFPDYKIKLALRPEKRFGSDAMWDWAEQSLRDAVKAAGRDTEDYGWEELPGEGAFYAPKLEFHLTDAIGRTWQVGTIQTDTVLPERLDASYVGEDGERHRPVMLHRAILGTFERFIGILIESHAGKLPLWLAPVQAVVATIVSDADDYALTVAGKLRDAGIRVETDLRNEKINYKVREHSLTKVPNLLVVGKREAEEGTIALRRLGSDEHQKVMTLDEAVAMLSEEATPPDMR</sequence>
<dbReference type="AlphaFoldDB" id="A0A3D9FH90"/>
<dbReference type="InterPro" id="IPR004095">
    <property type="entry name" value="TGS"/>
</dbReference>
<dbReference type="PROSITE" id="PS51880">
    <property type="entry name" value="TGS"/>
    <property type="match status" value="1"/>
</dbReference>
<dbReference type="Pfam" id="PF00587">
    <property type="entry name" value="tRNA-synt_2b"/>
    <property type="match status" value="1"/>
</dbReference>
<evidence type="ECO:0000256" key="4">
    <source>
        <dbReference type="ARBA" id="ARBA00022598"/>
    </source>
</evidence>
<keyword evidence="10 13" id="KW-0648">Protein biosynthesis</keyword>
<comment type="similarity">
    <text evidence="1 13">Belongs to the class-II aminoacyl-tRNA synthetase family.</text>
</comment>
<organism evidence="16 17">
    <name type="scientific">Parasphingopyxis lamellibrachiae</name>
    <dbReference type="NCBI Taxonomy" id="680125"/>
    <lineage>
        <taxon>Bacteria</taxon>
        <taxon>Pseudomonadati</taxon>
        <taxon>Pseudomonadota</taxon>
        <taxon>Alphaproteobacteria</taxon>
        <taxon>Sphingomonadales</taxon>
        <taxon>Sphingomonadaceae</taxon>
        <taxon>Parasphingopyxis</taxon>
    </lineage>
</organism>
<dbReference type="InterPro" id="IPR036621">
    <property type="entry name" value="Anticodon-bd_dom_sf"/>
</dbReference>
<dbReference type="FunFam" id="3.10.20.30:FF:000005">
    <property type="entry name" value="Threonine--tRNA ligase"/>
    <property type="match status" value="1"/>
</dbReference>
<feature type="binding site" evidence="13">
    <location>
        <position position="406"/>
    </location>
    <ligand>
        <name>Zn(2+)</name>
        <dbReference type="ChEBI" id="CHEBI:29105"/>
        <note>catalytic</note>
    </ligand>
</feature>
<dbReference type="Gene3D" id="3.10.20.30">
    <property type="match status" value="1"/>
</dbReference>
<comment type="catalytic activity">
    <reaction evidence="12 13">
        <text>tRNA(Thr) + L-threonine + ATP = L-threonyl-tRNA(Thr) + AMP + diphosphate + H(+)</text>
        <dbReference type="Rhea" id="RHEA:24624"/>
        <dbReference type="Rhea" id="RHEA-COMP:9670"/>
        <dbReference type="Rhea" id="RHEA-COMP:9704"/>
        <dbReference type="ChEBI" id="CHEBI:15378"/>
        <dbReference type="ChEBI" id="CHEBI:30616"/>
        <dbReference type="ChEBI" id="CHEBI:33019"/>
        <dbReference type="ChEBI" id="CHEBI:57926"/>
        <dbReference type="ChEBI" id="CHEBI:78442"/>
        <dbReference type="ChEBI" id="CHEBI:78534"/>
        <dbReference type="ChEBI" id="CHEBI:456215"/>
        <dbReference type="EC" id="6.1.1.3"/>
    </reaction>
</comment>
<evidence type="ECO:0000256" key="12">
    <source>
        <dbReference type="ARBA" id="ARBA00049515"/>
    </source>
</evidence>
<dbReference type="PANTHER" id="PTHR11451:SF44">
    <property type="entry name" value="THREONINE--TRNA LIGASE, CHLOROPLASTIC_MITOCHONDRIAL 2"/>
    <property type="match status" value="1"/>
</dbReference>
<evidence type="ECO:0000256" key="3">
    <source>
        <dbReference type="ARBA" id="ARBA00022555"/>
    </source>
</evidence>
<accession>A0A3D9FH90</accession>
<dbReference type="SUPFAM" id="SSF52954">
    <property type="entry name" value="Class II aaRS ABD-related"/>
    <property type="match status" value="1"/>
</dbReference>
<dbReference type="InterPro" id="IPR018163">
    <property type="entry name" value="Thr/Ala-tRNA-synth_IIc_edit"/>
</dbReference>
<comment type="subcellular location">
    <subcellularLocation>
        <location evidence="13">Cytoplasm</location>
    </subcellularLocation>
</comment>
<dbReference type="InterPro" id="IPR002320">
    <property type="entry name" value="Thr-tRNA-ligase_IIa"/>
</dbReference>
<feature type="binding site" evidence="13">
    <location>
        <position position="355"/>
    </location>
    <ligand>
        <name>Zn(2+)</name>
        <dbReference type="ChEBI" id="CHEBI:29105"/>
        <note>catalytic</note>
    </ligand>
</feature>
<reference evidence="16 17" key="1">
    <citation type="submission" date="2018-07" db="EMBL/GenBank/DDBJ databases">
        <title>Genomic Encyclopedia of Type Strains, Phase IV (KMG-IV): sequencing the most valuable type-strain genomes for metagenomic binning, comparative biology and taxonomic classification.</title>
        <authorList>
            <person name="Goeker M."/>
        </authorList>
    </citation>
    <scope>NUCLEOTIDE SEQUENCE [LARGE SCALE GENOMIC DNA]</scope>
    <source>
        <strain evidence="16 17">DSM 26725</strain>
    </source>
</reference>
<proteinExistence type="inferred from homology"/>
<dbReference type="SUPFAM" id="SSF55186">
    <property type="entry name" value="ThrRS/AlaRS common domain"/>
    <property type="match status" value="1"/>
</dbReference>
<keyword evidence="9 13" id="KW-0694">RNA-binding</keyword>
<evidence type="ECO:0000256" key="1">
    <source>
        <dbReference type="ARBA" id="ARBA00008226"/>
    </source>
</evidence>
<dbReference type="GO" id="GO:0000049">
    <property type="term" value="F:tRNA binding"/>
    <property type="evidence" value="ECO:0007669"/>
    <property type="project" value="UniProtKB-KW"/>
</dbReference>
<comment type="caution">
    <text evidence="13">Lacks conserved residue(s) required for the propagation of feature annotation.</text>
</comment>
<evidence type="ECO:0000313" key="16">
    <source>
        <dbReference type="EMBL" id="RED17169.1"/>
    </source>
</evidence>
<dbReference type="InterPro" id="IPR033728">
    <property type="entry name" value="ThrRS_core"/>
</dbReference>
<evidence type="ECO:0000313" key="17">
    <source>
        <dbReference type="Proteomes" id="UP000256310"/>
    </source>
</evidence>
<dbReference type="CDD" id="cd00771">
    <property type="entry name" value="ThrRS_core"/>
    <property type="match status" value="1"/>
</dbReference>
<protein>
    <recommendedName>
        <fullName evidence="13">Threonine--tRNA ligase</fullName>
        <ecNumber evidence="13">6.1.1.3</ecNumber>
    </recommendedName>
    <alternativeName>
        <fullName evidence="13">Threonyl-tRNA synthetase</fullName>
        <shortName evidence="13">ThrRS</shortName>
    </alternativeName>
</protein>
<dbReference type="Pfam" id="PF07973">
    <property type="entry name" value="tRNA_SAD"/>
    <property type="match status" value="1"/>
</dbReference>
<dbReference type="PROSITE" id="PS50862">
    <property type="entry name" value="AA_TRNA_LIGASE_II"/>
    <property type="match status" value="1"/>
</dbReference>
<keyword evidence="4 13" id="KW-0436">Ligase</keyword>
<dbReference type="Gene3D" id="3.30.980.10">
    <property type="entry name" value="Threonyl-trna Synthetase, Chain A, domain 2"/>
    <property type="match status" value="1"/>
</dbReference>
<dbReference type="FunFam" id="3.30.930.10:FF:000002">
    <property type="entry name" value="Threonine--tRNA ligase"/>
    <property type="match status" value="1"/>
</dbReference>
<dbReference type="Proteomes" id="UP000256310">
    <property type="component" value="Unassembled WGS sequence"/>
</dbReference>
<dbReference type="PANTHER" id="PTHR11451">
    <property type="entry name" value="THREONINE-TRNA LIGASE"/>
    <property type="match status" value="1"/>
</dbReference>
<evidence type="ECO:0000256" key="6">
    <source>
        <dbReference type="ARBA" id="ARBA00022741"/>
    </source>
</evidence>
<keyword evidence="7 13" id="KW-0862">Zinc</keyword>
<evidence type="ECO:0000256" key="11">
    <source>
        <dbReference type="ARBA" id="ARBA00023146"/>
    </source>
</evidence>
<keyword evidence="8 13" id="KW-0067">ATP-binding</keyword>
<dbReference type="FunFam" id="3.40.50.800:FF:000001">
    <property type="entry name" value="Threonine--tRNA ligase"/>
    <property type="match status" value="1"/>
</dbReference>
<feature type="binding site" evidence="13">
    <location>
        <position position="537"/>
    </location>
    <ligand>
        <name>Zn(2+)</name>
        <dbReference type="ChEBI" id="CHEBI:29105"/>
        <note>catalytic</note>
    </ligand>
</feature>
<dbReference type="PRINTS" id="PR01047">
    <property type="entry name" value="TRNASYNTHTHR"/>
</dbReference>
<dbReference type="Gene3D" id="3.40.50.800">
    <property type="entry name" value="Anticodon-binding domain"/>
    <property type="match status" value="1"/>
</dbReference>
<keyword evidence="6 13" id="KW-0547">Nucleotide-binding</keyword>
<comment type="subunit">
    <text evidence="13">Homodimer.</text>
</comment>
<feature type="domain" description="Aminoacyl-transfer RNA synthetases class-II family profile" evidence="14">
    <location>
        <begin position="250"/>
        <end position="560"/>
    </location>
</feature>
<comment type="cofactor">
    <cofactor evidence="13">
        <name>Zn(2+)</name>
        <dbReference type="ChEBI" id="CHEBI:29105"/>
    </cofactor>
    <text evidence="13">Binds 1 zinc ion per subunit.</text>
</comment>
<dbReference type="CDD" id="cd00860">
    <property type="entry name" value="ThrRS_anticodon"/>
    <property type="match status" value="1"/>
</dbReference>
<dbReference type="InterPro" id="IPR002314">
    <property type="entry name" value="aa-tRNA-synt_IIb"/>
</dbReference>
<name>A0A3D9FH90_9SPHN</name>
<evidence type="ECO:0000259" key="15">
    <source>
        <dbReference type="PROSITE" id="PS51880"/>
    </source>
</evidence>
<evidence type="ECO:0000256" key="10">
    <source>
        <dbReference type="ARBA" id="ARBA00022917"/>
    </source>
</evidence>
<dbReference type="SUPFAM" id="SSF81271">
    <property type="entry name" value="TGS-like"/>
    <property type="match status" value="1"/>
</dbReference>
<dbReference type="SMART" id="SM00863">
    <property type="entry name" value="tRNA_SAD"/>
    <property type="match status" value="1"/>
</dbReference>
<dbReference type="GO" id="GO:0006435">
    <property type="term" value="P:threonyl-tRNA aminoacylation"/>
    <property type="evidence" value="ECO:0007669"/>
    <property type="project" value="UniProtKB-UniRule"/>
</dbReference>
<evidence type="ECO:0000256" key="5">
    <source>
        <dbReference type="ARBA" id="ARBA00022723"/>
    </source>
</evidence>
<dbReference type="InterPro" id="IPR004154">
    <property type="entry name" value="Anticodon-bd"/>
</dbReference>
<gene>
    <name evidence="13" type="primary">thrS</name>
    <name evidence="16" type="ORF">DFR46_2208</name>
</gene>
<dbReference type="HAMAP" id="MF_00184">
    <property type="entry name" value="Thr_tRNA_synth"/>
    <property type="match status" value="1"/>
</dbReference>
<dbReference type="CDD" id="cd01667">
    <property type="entry name" value="TGS_ThrRS"/>
    <property type="match status" value="1"/>
</dbReference>
<keyword evidence="5 13" id="KW-0479">Metal-binding</keyword>
<dbReference type="InterPro" id="IPR045864">
    <property type="entry name" value="aa-tRNA-synth_II/BPL/LPL"/>
</dbReference>
<keyword evidence="17" id="KW-1185">Reference proteome</keyword>
<dbReference type="GO" id="GO:0005524">
    <property type="term" value="F:ATP binding"/>
    <property type="evidence" value="ECO:0007669"/>
    <property type="project" value="UniProtKB-UniRule"/>
</dbReference>
<dbReference type="Gene3D" id="3.30.54.20">
    <property type="match status" value="1"/>
</dbReference>
<keyword evidence="3 13" id="KW-0820">tRNA-binding</keyword>
<dbReference type="Gene3D" id="3.30.930.10">
    <property type="entry name" value="Bira Bifunctional Protein, Domain 2"/>
    <property type="match status" value="1"/>
</dbReference>
<dbReference type="GO" id="GO:0004829">
    <property type="term" value="F:threonine-tRNA ligase activity"/>
    <property type="evidence" value="ECO:0007669"/>
    <property type="project" value="UniProtKB-UniRule"/>
</dbReference>
<keyword evidence="11 13" id="KW-0030">Aminoacyl-tRNA synthetase</keyword>
<evidence type="ECO:0000256" key="8">
    <source>
        <dbReference type="ARBA" id="ARBA00022840"/>
    </source>
</evidence>
<dbReference type="InterPro" id="IPR012675">
    <property type="entry name" value="Beta-grasp_dom_sf"/>
</dbReference>
<evidence type="ECO:0000256" key="2">
    <source>
        <dbReference type="ARBA" id="ARBA00022490"/>
    </source>
</evidence>
<dbReference type="InterPro" id="IPR006195">
    <property type="entry name" value="aa-tRNA-synth_II"/>
</dbReference>
<dbReference type="OrthoDB" id="9802304at2"/>
<dbReference type="NCBIfam" id="TIGR00418">
    <property type="entry name" value="thrS"/>
    <property type="match status" value="1"/>
</dbReference>
<evidence type="ECO:0000259" key="14">
    <source>
        <dbReference type="PROSITE" id="PS50862"/>
    </source>
</evidence>